<evidence type="ECO:0000256" key="1">
    <source>
        <dbReference type="SAM" id="MobiDB-lite"/>
    </source>
</evidence>
<dbReference type="InterPro" id="IPR024368">
    <property type="entry name" value="Ecl1/2/3"/>
</dbReference>
<evidence type="ECO:0000313" key="3">
    <source>
        <dbReference type="Proteomes" id="UP001172673"/>
    </source>
</evidence>
<sequence length="257" mass="27269">MAASFLQFCAMCEKQILTPSNSILYCSEACRRKDAAKPLSASTLSLNSTSPSSSLPSSPRATTPQRPGARPEYQDRPASASRIPIDQHAHKSDLDPTEWKPKLARRGASTNSEAFRYLSRFHNTQAGTNDGSSSDLGRVDRPSTVRHKSTLSMSTLSPSTTTPSLANTPTTMASSAESMYEFNLRPLAPRSNPLYSTSAGHAKGIDLVTPHIAPTVNVQVAQSAGTDGGVDLWGKKVVVPGNTPRGQGLGALFVKGA</sequence>
<evidence type="ECO:0000313" key="2">
    <source>
        <dbReference type="EMBL" id="KAJ9605330.1"/>
    </source>
</evidence>
<dbReference type="AlphaFoldDB" id="A0AA39CEC9"/>
<gene>
    <name evidence="2" type="ORF">H2200_009987</name>
</gene>
<feature type="compositionally biased region" description="Low complexity" evidence="1">
    <location>
        <begin position="150"/>
        <end position="171"/>
    </location>
</feature>
<accession>A0AA39CEC9</accession>
<keyword evidence="3" id="KW-1185">Reference proteome</keyword>
<dbReference type="EMBL" id="JAPDRK010000016">
    <property type="protein sequence ID" value="KAJ9605330.1"/>
    <property type="molecule type" value="Genomic_DNA"/>
</dbReference>
<organism evidence="2 3">
    <name type="scientific">Cladophialophora chaetospira</name>
    <dbReference type="NCBI Taxonomy" id="386627"/>
    <lineage>
        <taxon>Eukaryota</taxon>
        <taxon>Fungi</taxon>
        <taxon>Dikarya</taxon>
        <taxon>Ascomycota</taxon>
        <taxon>Pezizomycotina</taxon>
        <taxon>Eurotiomycetes</taxon>
        <taxon>Chaetothyriomycetidae</taxon>
        <taxon>Chaetothyriales</taxon>
        <taxon>Herpotrichiellaceae</taxon>
        <taxon>Cladophialophora</taxon>
    </lineage>
</organism>
<dbReference type="Proteomes" id="UP001172673">
    <property type="component" value="Unassembled WGS sequence"/>
</dbReference>
<feature type="compositionally biased region" description="Polar residues" evidence="1">
    <location>
        <begin position="122"/>
        <end position="135"/>
    </location>
</feature>
<feature type="compositionally biased region" description="Low complexity" evidence="1">
    <location>
        <begin position="42"/>
        <end position="64"/>
    </location>
</feature>
<dbReference type="Pfam" id="PF12855">
    <property type="entry name" value="Ecl1"/>
    <property type="match status" value="1"/>
</dbReference>
<reference evidence="2" key="1">
    <citation type="submission" date="2022-10" db="EMBL/GenBank/DDBJ databases">
        <title>Culturing micro-colonial fungi from biological soil crusts in the Mojave desert and describing Neophaeococcomyces mojavensis, and introducing the new genera and species Taxawa tesnikishii.</title>
        <authorList>
            <person name="Kurbessoian T."/>
            <person name="Stajich J.E."/>
        </authorList>
    </citation>
    <scope>NUCLEOTIDE SEQUENCE</scope>
    <source>
        <strain evidence="2">TK_41</strain>
    </source>
</reference>
<feature type="region of interest" description="Disordered" evidence="1">
    <location>
        <begin position="122"/>
        <end position="172"/>
    </location>
</feature>
<name>A0AA39CEC9_9EURO</name>
<evidence type="ECO:0008006" key="4">
    <source>
        <dbReference type="Google" id="ProtNLM"/>
    </source>
</evidence>
<feature type="region of interest" description="Disordered" evidence="1">
    <location>
        <begin position="42"/>
        <end position="106"/>
    </location>
</feature>
<feature type="compositionally biased region" description="Basic and acidic residues" evidence="1">
    <location>
        <begin position="85"/>
        <end position="101"/>
    </location>
</feature>
<proteinExistence type="predicted"/>
<comment type="caution">
    <text evidence="2">The sequence shown here is derived from an EMBL/GenBank/DDBJ whole genome shotgun (WGS) entry which is preliminary data.</text>
</comment>
<protein>
    <recommendedName>
        <fullName evidence="4">Life-span regulatory factor domain-containing protein</fullName>
    </recommendedName>
</protein>